<gene>
    <name evidence="3" type="ORF">L0N21_00325</name>
</gene>
<organism evidence="3 4">
    <name type="scientific">Fusicatenibacter saccharivorans</name>
    <dbReference type="NCBI Taxonomy" id="1150298"/>
    <lineage>
        <taxon>Bacteria</taxon>
        <taxon>Bacillati</taxon>
        <taxon>Bacillota</taxon>
        <taxon>Clostridia</taxon>
        <taxon>Lachnospirales</taxon>
        <taxon>Lachnospiraceae</taxon>
        <taxon>Fusicatenibacter</taxon>
    </lineage>
</organism>
<reference evidence="3" key="1">
    <citation type="submission" date="2022-01" db="EMBL/GenBank/DDBJ databases">
        <title>Collection of gut derived symbiotic bacterial strains cultured from healthy donors.</title>
        <authorList>
            <person name="Lin H."/>
            <person name="Kohout C."/>
            <person name="Waligurski E."/>
            <person name="Pamer E.G."/>
        </authorList>
    </citation>
    <scope>NUCLEOTIDE SEQUENCE</scope>
    <source>
        <strain evidence="3">DFI.5.49</strain>
    </source>
</reference>
<accession>A0AAE3JRD6</accession>
<name>A0AAE3JRD6_9FIRM</name>
<feature type="transmembrane region" description="Helical" evidence="2">
    <location>
        <begin position="7"/>
        <end position="25"/>
    </location>
</feature>
<dbReference type="EMBL" id="JAKNFS010000001">
    <property type="protein sequence ID" value="MCG4763971.1"/>
    <property type="molecule type" value="Genomic_DNA"/>
</dbReference>
<evidence type="ECO:0000313" key="4">
    <source>
        <dbReference type="Proteomes" id="UP001199915"/>
    </source>
</evidence>
<dbReference type="RefSeq" id="WP_238032628.1">
    <property type="nucleotide sequence ID" value="NZ_JAKNFS010000001.1"/>
</dbReference>
<dbReference type="Proteomes" id="UP001199915">
    <property type="component" value="Unassembled WGS sequence"/>
</dbReference>
<keyword evidence="2" id="KW-1133">Transmembrane helix</keyword>
<comment type="caution">
    <text evidence="3">The sequence shown here is derived from an EMBL/GenBank/DDBJ whole genome shotgun (WGS) entry which is preliminary data.</text>
</comment>
<evidence type="ECO:0000256" key="2">
    <source>
        <dbReference type="SAM" id="Phobius"/>
    </source>
</evidence>
<evidence type="ECO:0000256" key="1">
    <source>
        <dbReference type="SAM" id="MobiDB-lite"/>
    </source>
</evidence>
<proteinExistence type="predicted"/>
<protein>
    <submittedName>
        <fullName evidence="3">Uncharacterized protein</fullName>
    </submittedName>
</protein>
<evidence type="ECO:0000313" key="3">
    <source>
        <dbReference type="EMBL" id="MCG4763971.1"/>
    </source>
</evidence>
<feature type="region of interest" description="Disordered" evidence="1">
    <location>
        <begin position="184"/>
        <end position="224"/>
    </location>
</feature>
<dbReference type="AlphaFoldDB" id="A0AAE3JRD6"/>
<keyword evidence="2" id="KW-0812">Transmembrane</keyword>
<keyword evidence="2" id="KW-0472">Membrane</keyword>
<feature type="compositionally biased region" description="Acidic residues" evidence="1">
    <location>
        <begin position="184"/>
        <end position="215"/>
    </location>
</feature>
<sequence length="646" mass="73827">MKKAGSRILIITFGIMAAIAILYPWKFVPEYGILQMTESGEEAGKTVESQESDEEYMQVADRAVEALFTGDTDTLLSLLPERYFGQYGETLQWIIENAVEEELQKLQDEVGDIQITHWPVRSEKQSEGNMEKIKSHYGEEGDTVTDARNVFVEVSASGIEPEEMEIAVVEIDGKWYLDFEGWDDGSEENYDDEDDEEEEDDDDDDDTWSDDEDDISSNAETSHTLENMKFSDAREFQDGLAFVRIHGKGESYKGFLDKKGKLKFYIPFDEDAIDADIYRYDVNFNNGYNWFVYDNIFYVIDTDGMIKSQYDADKVADYGGGYTWLEEEENVSWDDAGFWKYTLYSPEGGEVCDYTVSNQDLENLSFKRSYMGDGKFLYKKMDGTKEVCVLVEPELGKETELNVSFDKAEEHGMRDGLIIETGAMDDGYWAGDENPFHITVIGNGEEKEIEIPSQYLGPFGGYPTLLDWTKKYALFTVRQDDQDIYFLCDLETGDIKKYTGKYAPYFKYYSTTTSCIEDNVLALSMYGEDNQFYVCLINADTMKEIADPIAGESFSMEDKTLLIDQKELYDLSGNLLYTVEDGKKGELVSDGILQVTYSEEEKETVDGESEYVEVDKTDYYDLKGKKLFSEMDTADSKMVLEPSEEV</sequence>